<protein>
    <submittedName>
        <fullName evidence="1">Uncharacterized protein</fullName>
    </submittedName>
</protein>
<dbReference type="Proteomes" id="UP001381693">
    <property type="component" value="Unassembled WGS sequence"/>
</dbReference>
<gene>
    <name evidence="1" type="ORF">SK128_006734</name>
</gene>
<name>A0AAN8X5S1_HALRR</name>
<evidence type="ECO:0000313" key="2">
    <source>
        <dbReference type="Proteomes" id="UP001381693"/>
    </source>
</evidence>
<dbReference type="EMBL" id="JAXCGZ010013387">
    <property type="protein sequence ID" value="KAK7072650.1"/>
    <property type="molecule type" value="Genomic_DNA"/>
</dbReference>
<organism evidence="1 2">
    <name type="scientific">Halocaridina rubra</name>
    <name type="common">Hawaiian red shrimp</name>
    <dbReference type="NCBI Taxonomy" id="373956"/>
    <lineage>
        <taxon>Eukaryota</taxon>
        <taxon>Metazoa</taxon>
        <taxon>Ecdysozoa</taxon>
        <taxon>Arthropoda</taxon>
        <taxon>Crustacea</taxon>
        <taxon>Multicrustacea</taxon>
        <taxon>Malacostraca</taxon>
        <taxon>Eumalacostraca</taxon>
        <taxon>Eucarida</taxon>
        <taxon>Decapoda</taxon>
        <taxon>Pleocyemata</taxon>
        <taxon>Caridea</taxon>
        <taxon>Atyoidea</taxon>
        <taxon>Atyidae</taxon>
        <taxon>Halocaridina</taxon>
    </lineage>
</organism>
<accession>A0AAN8X5S1</accession>
<evidence type="ECO:0000313" key="1">
    <source>
        <dbReference type="EMBL" id="KAK7072650.1"/>
    </source>
</evidence>
<dbReference type="Pfam" id="PF12494">
    <property type="entry name" value="DUF3695"/>
    <property type="match status" value="1"/>
</dbReference>
<comment type="caution">
    <text evidence="1">The sequence shown here is derived from an EMBL/GenBank/DDBJ whole genome shotgun (WGS) entry which is preliminary data.</text>
</comment>
<keyword evidence="2" id="KW-1185">Reference proteome</keyword>
<proteinExistence type="predicted"/>
<dbReference type="AlphaFoldDB" id="A0AAN8X5S1"/>
<sequence>MGLSPIPLVILPAKQQAWQRLYMTATHSSAAHSRSVPFSYDRGHHIQDIPEDSLDWNLQSQYDHQNDLFVDKSTELRRPGLVASS</sequence>
<dbReference type="InterPro" id="IPR022179">
    <property type="entry name" value="CFAP276"/>
</dbReference>
<reference evidence="1 2" key="1">
    <citation type="submission" date="2023-11" db="EMBL/GenBank/DDBJ databases">
        <title>Halocaridina rubra genome assembly.</title>
        <authorList>
            <person name="Smith C."/>
        </authorList>
    </citation>
    <scope>NUCLEOTIDE SEQUENCE [LARGE SCALE GENOMIC DNA]</scope>
    <source>
        <strain evidence="1">EP-1</strain>
        <tissue evidence="1">Whole</tissue>
    </source>
</reference>